<protein>
    <submittedName>
        <fullName evidence="1">Uncharacterized protein</fullName>
    </submittedName>
</protein>
<sequence length="64" mass="7116">MCTIPLFRIAEAALNNPNGQVKEVLYPVAGEDTLKNTSHLDSPIKNKFIRYSGHPPIQRQRGVA</sequence>
<evidence type="ECO:0000313" key="2">
    <source>
        <dbReference type="Proteomes" id="UP000094802"/>
    </source>
</evidence>
<accession>A0A1E5FWJ8</accession>
<evidence type="ECO:0000313" key="1">
    <source>
        <dbReference type="EMBL" id="OEF94889.1"/>
    </source>
</evidence>
<dbReference type="AlphaFoldDB" id="A0A1E5FWJ8"/>
<dbReference type="EMBL" id="AJZD02000027">
    <property type="protein sequence ID" value="OEF94889.1"/>
    <property type="molecule type" value="Genomic_DNA"/>
</dbReference>
<reference evidence="1 2" key="1">
    <citation type="journal article" date="2012" name="Science">
        <title>Ecological populations of bacteria act as socially cohesive units of antibiotic production and resistance.</title>
        <authorList>
            <person name="Cordero O.X."/>
            <person name="Wildschutte H."/>
            <person name="Kirkup B."/>
            <person name="Proehl S."/>
            <person name="Ngo L."/>
            <person name="Hussain F."/>
            <person name="Le Roux F."/>
            <person name="Mincer T."/>
            <person name="Polz M.F."/>
        </authorList>
    </citation>
    <scope>NUCLEOTIDE SEQUENCE [LARGE SCALE GENOMIC DNA]</scope>
    <source>
        <strain evidence="1 2">12E03</strain>
    </source>
</reference>
<dbReference type="Proteomes" id="UP000094802">
    <property type="component" value="Unassembled WGS sequence"/>
</dbReference>
<gene>
    <name evidence="1" type="ORF">A142_15690</name>
</gene>
<organism evidence="1 2">
    <name type="scientific">Vibrio splendidus 12E03</name>
    <dbReference type="NCBI Taxonomy" id="1191305"/>
    <lineage>
        <taxon>Bacteria</taxon>
        <taxon>Pseudomonadati</taxon>
        <taxon>Pseudomonadota</taxon>
        <taxon>Gammaproteobacteria</taxon>
        <taxon>Vibrionales</taxon>
        <taxon>Vibrionaceae</taxon>
        <taxon>Vibrio</taxon>
    </lineage>
</organism>
<comment type="caution">
    <text evidence="1">The sequence shown here is derived from an EMBL/GenBank/DDBJ whole genome shotgun (WGS) entry which is preliminary data.</text>
</comment>
<name>A0A1E5FWJ8_VIBSP</name>
<proteinExistence type="predicted"/>